<feature type="domain" description="SKP1 component dimerisation" evidence="4">
    <location>
        <begin position="115"/>
        <end position="161"/>
    </location>
</feature>
<dbReference type="STRING" id="2018661.A0A2A2LYQ0"/>
<dbReference type="UniPathway" id="UPA00143"/>
<dbReference type="PIRSF" id="PIRSF028729">
    <property type="entry name" value="E3_ubiquit_lig_SCF_Skp"/>
    <property type="match status" value="1"/>
</dbReference>
<dbReference type="CDD" id="cd18322">
    <property type="entry name" value="BTB_POZ_SKP1"/>
    <property type="match status" value="1"/>
</dbReference>
<evidence type="ECO:0000256" key="3">
    <source>
        <dbReference type="PIRNR" id="PIRNR028729"/>
    </source>
</evidence>
<evidence type="ECO:0000313" key="7">
    <source>
        <dbReference type="Proteomes" id="UP000218231"/>
    </source>
</evidence>
<proteinExistence type="inferred from homology"/>
<organism evidence="6 7">
    <name type="scientific">Diploscapter pachys</name>
    <dbReference type="NCBI Taxonomy" id="2018661"/>
    <lineage>
        <taxon>Eukaryota</taxon>
        <taxon>Metazoa</taxon>
        <taxon>Ecdysozoa</taxon>
        <taxon>Nematoda</taxon>
        <taxon>Chromadorea</taxon>
        <taxon>Rhabditida</taxon>
        <taxon>Rhabditina</taxon>
        <taxon>Rhabditomorpha</taxon>
        <taxon>Rhabditoidea</taxon>
        <taxon>Rhabditidae</taxon>
        <taxon>Diploscapter</taxon>
    </lineage>
</organism>
<feature type="domain" description="SKP1 component POZ" evidence="5">
    <location>
        <begin position="6"/>
        <end position="66"/>
    </location>
</feature>
<sequence>MHNSSIVKLQSNDGQVFEVAYGTIKQSQTMEALLEEFDYPEDVIPIPNINSATLAKIVEWCEHHKNDPAYVEEEVDPLRRHTSIEVPEWDRNFFNVSQEMLSDILNAAHYLSITPLVQIGCKMVANLIKGKSTEQLRELFGMEDDFTEEQKQALREEYPWANVDDN</sequence>
<dbReference type="InterPro" id="IPR016072">
    <property type="entry name" value="Skp1_comp_dimer"/>
</dbReference>
<comment type="similarity">
    <text evidence="1 3">Belongs to the SKP1 family.</text>
</comment>
<dbReference type="SMART" id="SM00512">
    <property type="entry name" value="Skp1"/>
    <property type="match status" value="1"/>
</dbReference>
<dbReference type="SUPFAM" id="SSF54695">
    <property type="entry name" value="POZ domain"/>
    <property type="match status" value="1"/>
</dbReference>
<dbReference type="InterPro" id="IPR011333">
    <property type="entry name" value="SKP1/BTB/POZ_sf"/>
</dbReference>
<evidence type="ECO:0000259" key="5">
    <source>
        <dbReference type="Pfam" id="PF03931"/>
    </source>
</evidence>
<dbReference type="PANTHER" id="PTHR11165">
    <property type="entry name" value="SKP1"/>
    <property type="match status" value="1"/>
</dbReference>
<protein>
    <recommendedName>
        <fullName evidence="3">Skp1-related protein</fullName>
    </recommendedName>
</protein>
<reference evidence="6 7" key="1">
    <citation type="journal article" date="2017" name="Curr. Biol.">
        <title>Genome architecture and evolution of a unichromosomal asexual nematode.</title>
        <authorList>
            <person name="Fradin H."/>
            <person name="Zegar C."/>
            <person name="Gutwein M."/>
            <person name="Lucas J."/>
            <person name="Kovtun M."/>
            <person name="Corcoran D."/>
            <person name="Baugh L.R."/>
            <person name="Kiontke K."/>
            <person name="Gunsalus K."/>
            <person name="Fitch D.H."/>
            <person name="Piano F."/>
        </authorList>
    </citation>
    <scope>NUCLEOTIDE SEQUENCE [LARGE SCALE GENOMIC DNA]</scope>
    <source>
        <strain evidence="6">PF1309</strain>
    </source>
</reference>
<dbReference type="Gene3D" id="3.30.710.10">
    <property type="entry name" value="Potassium Channel Kv1.1, Chain A"/>
    <property type="match status" value="1"/>
</dbReference>
<dbReference type="GO" id="GO:0016567">
    <property type="term" value="P:protein ubiquitination"/>
    <property type="evidence" value="ECO:0007669"/>
    <property type="project" value="UniProtKB-UniPathway"/>
</dbReference>
<evidence type="ECO:0000256" key="2">
    <source>
        <dbReference type="ARBA" id="ARBA00022786"/>
    </source>
</evidence>
<evidence type="ECO:0000313" key="6">
    <source>
        <dbReference type="EMBL" id="PAV91356.1"/>
    </source>
</evidence>
<dbReference type="InterPro" id="IPR036296">
    <property type="entry name" value="SKP1-like_dim_sf"/>
</dbReference>
<dbReference type="Pfam" id="PF03931">
    <property type="entry name" value="Skp1_POZ"/>
    <property type="match status" value="1"/>
</dbReference>
<gene>
    <name evidence="6" type="ORF">WR25_04365</name>
</gene>
<dbReference type="SUPFAM" id="SSF81382">
    <property type="entry name" value="Skp1 dimerisation domain-like"/>
    <property type="match status" value="1"/>
</dbReference>
<evidence type="ECO:0000256" key="1">
    <source>
        <dbReference type="ARBA" id="ARBA00009993"/>
    </source>
</evidence>
<dbReference type="FunFam" id="3.30.710.10:FF:000026">
    <property type="entry name" value="E3 ubiquitin ligase complex SCF subunit"/>
    <property type="match status" value="1"/>
</dbReference>
<name>A0A2A2LYQ0_9BILA</name>
<dbReference type="InterPro" id="IPR016897">
    <property type="entry name" value="SKP1"/>
</dbReference>
<keyword evidence="2 3" id="KW-0833">Ubl conjugation pathway</keyword>
<dbReference type="OrthoDB" id="5786141at2759"/>
<comment type="pathway">
    <text evidence="3">Protein modification; protein ubiquitination.</text>
</comment>
<dbReference type="Proteomes" id="UP000218231">
    <property type="component" value="Unassembled WGS sequence"/>
</dbReference>
<dbReference type="InterPro" id="IPR001232">
    <property type="entry name" value="SKP1-like"/>
</dbReference>
<accession>A0A2A2LYQ0</accession>
<comment type="function">
    <text evidence="3">Probable essential component of SCF (SKP1-CUL1-F-box protein) E3 ubiquitin-protein ligase complexes, which mediate the ubiquitination and subsequent proteasomal degradation of target proteins. Regulates cell proliferation during embryonic and larval development.</text>
</comment>
<comment type="caution">
    <text evidence="6">The sequence shown here is derived from an EMBL/GenBank/DDBJ whole genome shotgun (WGS) entry which is preliminary data.</text>
</comment>
<dbReference type="EMBL" id="LIAE01006323">
    <property type="protein sequence ID" value="PAV91356.1"/>
    <property type="molecule type" value="Genomic_DNA"/>
</dbReference>
<dbReference type="AlphaFoldDB" id="A0A2A2LYQ0"/>
<dbReference type="InterPro" id="IPR016073">
    <property type="entry name" value="Skp1_comp_POZ"/>
</dbReference>
<evidence type="ECO:0000259" key="4">
    <source>
        <dbReference type="Pfam" id="PF01466"/>
    </source>
</evidence>
<dbReference type="Pfam" id="PF01466">
    <property type="entry name" value="Skp1"/>
    <property type="match status" value="1"/>
</dbReference>
<dbReference type="GO" id="GO:0006511">
    <property type="term" value="P:ubiquitin-dependent protein catabolic process"/>
    <property type="evidence" value="ECO:0007669"/>
    <property type="project" value="InterPro"/>
</dbReference>
<keyword evidence="7" id="KW-1185">Reference proteome</keyword>